<evidence type="ECO:0000259" key="3">
    <source>
        <dbReference type="PROSITE" id="PS51263"/>
    </source>
</evidence>
<dbReference type="EMBL" id="GEDV01000590">
    <property type="protein sequence ID" value="JAP87967.1"/>
    <property type="molecule type" value="Transcribed_RNA"/>
</dbReference>
<dbReference type="InterPro" id="IPR017904">
    <property type="entry name" value="ADF/Cofilin"/>
</dbReference>
<name>A0A131Z9J5_RHIAP</name>
<dbReference type="PANTHER" id="PTHR11913">
    <property type="entry name" value="COFILIN-RELATED"/>
    <property type="match status" value="1"/>
</dbReference>
<sequence length="97" mass="11011">GERSATFEDFLEKLRQSYADQCRWAVVDYIRTVEDGTTREKKVFITWCPKQANMRQQMIYKSTTGALRKELVGIGAEVQGSSVEDVEGAVKAAMHHQ</sequence>
<dbReference type="Pfam" id="PF00241">
    <property type="entry name" value="Cofilin_ADF"/>
    <property type="match status" value="1"/>
</dbReference>
<dbReference type="InterPro" id="IPR029006">
    <property type="entry name" value="ADF-H/Gelsolin-like_dom_sf"/>
</dbReference>
<evidence type="ECO:0000256" key="1">
    <source>
        <dbReference type="ARBA" id="ARBA00006844"/>
    </source>
</evidence>
<protein>
    <submittedName>
        <fullName evidence="4">Cofilin</fullName>
    </submittedName>
</protein>
<proteinExistence type="inferred from homology"/>
<dbReference type="SUPFAM" id="SSF55753">
    <property type="entry name" value="Actin depolymerizing proteins"/>
    <property type="match status" value="1"/>
</dbReference>
<reference evidence="4" key="1">
    <citation type="journal article" date="2016" name="Ticks Tick Borne Dis.">
        <title>De novo assembly and annotation of the salivary gland transcriptome of Rhipicephalus appendiculatus male and female ticks during blood feeding.</title>
        <authorList>
            <person name="de Castro M.H."/>
            <person name="de Klerk D."/>
            <person name="Pienaar R."/>
            <person name="Latif A.A."/>
            <person name="Rees D.J."/>
            <person name="Mans B.J."/>
        </authorList>
    </citation>
    <scope>NUCLEOTIDE SEQUENCE</scope>
    <source>
        <tissue evidence="4">Salivary glands</tissue>
    </source>
</reference>
<dbReference type="PROSITE" id="PS51263">
    <property type="entry name" value="ADF_H"/>
    <property type="match status" value="1"/>
</dbReference>
<evidence type="ECO:0000313" key="4">
    <source>
        <dbReference type="EMBL" id="JAP87967.1"/>
    </source>
</evidence>
<feature type="domain" description="ADF-H" evidence="3">
    <location>
        <begin position="1"/>
        <end position="96"/>
    </location>
</feature>
<evidence type="ECO:0000256" key="2">
    <source>
        <dbReference type="ARBA" id="ARBA00023203"/>
    </source>
</evidence>
<dbReference type="GO" id="GO:0003779">
    <property type="term" value="F:actin binding"/>
    <property type="evidence" value="ECO:0007669"/>
    <property type="project" value="UniProtKB-KW"/>
</dbReference>
<dbReference type="InterPro" id="IPR002108">
    <property type="entry name" value="ADF-H"/>
</dbReference>
<dbReference type="SMART" id="SM00102">
    <property type="entry name" value="ADF"/>
    <property type="match status" value="1"/>
</dbReference>
<accession>A0A131Z9J5</accession>
<feature type="non-terminal residue" evidence="4">
    <location>
        <position position="1"/>
    </location>
</feature>
<dbReference type="GO" id="GO:0015629">
    <property type="term" value="C:actin cytoskeleton"/>
    <property type="evidence" value="ECO:0007669"/>
    <property type="project" value="InterPro"/>
</dbReference>
<dbReference type="GO" id="GO:0030042">
    <property type="term" value="P:actin filament depolymerization"/>
    <property type="evidence" value="ECO:0007669"/>
    <property type="project" value="InterPro"/>
</dbReference>
<keyword evidence="2" id="KW-0009">Actin-binding</keyword>
<dbReference type="Gene3D" id="3.40.20.10">
    <property type="entry name" value="Severin"/>
    <property type="match status" value="1"/>
</dbReference>
<organism evidence="4">
    <name type="scientific">Rhipicephalus appendiculatus</name>
    <name type="common">Brown ear tick</name>
    <dbReference type="NCBI Taxonomy" id="34631"/>
    <lineage>
        <taxon>Eukaryota</taxon>
        <taxon>Metazoa</taxon>
        <taxon>Ecdysozoa</taxon>
        <taxon>Arthropoda</taxon>
        <taxon>Chelicerata</taxon>
        <taxon>Arachnida</taxon>
        <taxon>Acari</taxon>
        <taxon>Parasitiformes</taxon>
        <taxon>Ixodida</taxon>
        <taxon>Ixodoidea</taxon>
        <taxon>Ixodidae</taxon>
        <taxon>Rhipicephalinae</taxon>
        <taxon>Rhipicephalus</taxon>
        <taxon>Rhipicephalus</taxon>
    </lineage>
</organism>
<dbReference type="AlphaFoldDB" id="A0A131Z9J5"/>
<comment type="similarity">
    <text evidence="1">Belongs to the actin-binding proteins ADF family.</text>
</comment>